<dbReference type="Proteomes" id="UP000198253">
    <property type="component" value="Chromosome I"/>
</dbReference>
<dbReference type="InterPro" id="IPR011990">
    <property type="entry name" value="TPR-like_helical_dom_sf"/>
</dbReference>
<proteinExistence type="predicted"/>
<sequence length="1005" mass="110343">MADLADALRANFASCGVFFRDTTLPEAVLARYRPGLLLREPTFCDVSHRVGGFVAPHRYLVFSANARVLPDAEGWGLCLWPRGRIFKVLDQVSDGRYAQVTLLEIPEHLIEVFLTAEPNTIERAYAGHGRDLFEELRNAPPVPELDTDRWRDRLTYPVGVDDEGRYFPLYRPGGYRSDGNGPPLVHVVRHLTHTLLDAGAYADAEAQVRAAVEAARPFADRSPETLAALLVTQSDLHIRMADHRAAETDLHEAFHLYRRLDEDRLPVADVLSSLGHLYQSTGDDAAAERHHLHSLGIRRRVAGERDVTVIPTLVSLGALCEGQNRFPEARQWLAEARDIAREIGHPESPVLLNNLARLHQATGQFEAAERDLCSALANLAPESRGTQQLTLLANLAEVRAARGQATEALRLLTEVIARHRETVEQFGSFASEEQRLAMLRVARNRLAQYVSLVLASFSDQPEHVRRLADLILDWKGLGIDALARDRDALASGGHPQLRPMLDELGRLRAWIARRRLDGPDPRDPHGSAEELRRATWQLRELEKALARALSVARTDRPSAVDATAVARATPSGAVTVEFLRYAPFDFHAVRSQGDRPWQPHRYLAVVLTPARPDRPVLVDLGAARTIDELVAGVRTQLTGYREHPADGRADAAERLHDAVFEPLRAAIGDSRRLLLAPDGELLRLPFEVLPDRNGGRLIDGYTISYLTATRDLLRLHAAARPTTGPPLVVAAPDFDLGGVPSVRRPLLPLEGARQEGEVVGRLLGVPPSLAGEATKTLVERTSSPLVLHFATHGFVLRHQPPLPPEEFTPGMTIRPADPDREMLVLNGILATPTAFVPAEDNFARLTGKGLANPLLRTGLALAGANTWLEGDEAPPAAGNGILTALEVTELTLAGTELVVLSACDTGLGDVEPGEGVLGLRRSFLIAGARTLVMSLWKVPDEPTRHLMEHFYRLLRDGRSRVEALREAQLLTRESWPAPRHWGAFVCQGDDGPLPGLPPAVLDSEG</sequence>
<keyword evidence="3" id="KW-1185">Reference proteome</keyword>
<gene>
    <name evidence="2" type="ORF">GA0070618_3548</name>
</gene>
<protein>
    <submittedName>
        <fullName evidence="2">CHAT domain-containing protein</fullName>
    </submittedName>
</protein>
<dbReference type="InterPro" id="IPR024983">
    <property type="entry name" value="CHAT_dom"/>
</dbReference>
<dbReference type="Gene3D" id="1.25.40.10">
    <property type="entry name" value="Tetratricopeptide repeat domain"/>
    <property type="match status" value="2"/>
</dbReference>
<name>A0A1C4Y2Z6_MICEC</name>
<feature type="domain" description="CHAT" evidence="1">
    <location>
        <begin position="651"/>
        <end position="989"/>
    </location>
</feature>
<dbReference type="SMART" id="SM00028">
    <property type="entry name" value="TPR"/>
    <property type="match status" value="4"/>
</dbReference>
<dbReference type="OrthoDB" id="4331905at2"/>
<dbReference type="PANTHER" id="PTHR10098">
    <property type="entry name" value="RAPSYN-RELATED"/>
    <property type="match status" value="1"/>
</dbReference>
<reference evidence="3" key="1">
    <citation type="submission" date="2016-06" db="EMBL/GenBank/DDBJ databases">
        <authorList>
            <person name="Varghese N."/>
            <person name="Submissions Spin"/>
        </authorList>
    </citation>
    <scope>NUCLEOTIDE SEQUENCE [LARGE SCALE GENOMIC DNA]</scope>
    <source>
        <strain evidence="3">DSM 43816</strain>
    </source>
</reference>
<dbReference type="InterPro" id="IPR019734">
    <property type="entry name" value="TPR_rpt"/>
</dbReference>
<dbReference type="EMBL" id="LT607413">
    <property type="protein sequence ID" value="SCF14966.1"/>
    <property type="molecule type" value="Genomic_DNA"/>
</dbReference>
<evidence type="ECO:0000259" key="1">
    <source>
        <dbReference type="Pfam" id="PF12770"/>
    </source>
</evidence>
<dbReference type="Pfam" id="PF13374">
    <property type="entry name" value="TPR_10"/>
    <property type="match status" value="2"/>
</dbReference>
<accession>A0A1C4Y2Z6</accession>
<dbReference type="Pfam" id="PF13424">
    <property type="entry name" value="TPR_12"/>
    <property type="match status" value="1"/>
</dbReference>
<dbReference type="InParanoid" id="A0A1C4Y2Z6"/>
<dbReference type="RefSeq" id="WP_088982621.1">
    <property type="nucleotide sequence ID" value="NZ_LT607413.1"/>
</dbReference>
<dbReference type="SUPFAM" id="SSF48452">
    <property type="entry name" value="TPR-like"/>
    <property type="match status" value="1"/>
</dbReference>
<evidence type="ECO:0000313" key="2">
    <source>
        <dbReference type="EMBL" id="SCF14966.1"/>
    </source>
</evidence>
<evidence type="ECO:0000313" key="3">
    <source>
        <dbReference type="Proteomes" id="UP000198253"/>
    </source>
</evidence>
<dbReference type="AlphaFoldDB" id="A0A1C4Y2Z6"/>
<dbReference type="Pfam" id="PF12770">
    <property type="entry name" value="CHAT"/>
    <property type="match status" value="1"/>
</dbReference>
<organism evidence="2 3">
    <name type="scientific">Micromonospora echinospora</name>
    <name type="common">Micromonospora purpurea</name>
    <dbReference type="NCBI Taxonomy" id="1877"/>
    <lineage>
        <taxon>Bacteria</taxon>
        <taxon>Bacillati</taxon>
        <taxon>Actinomycetota</taxon>
        <taxon>Actinomycetes</taxon>
        <taxon>Micromonosporales</taxon>
        <taxon>Micromonosporaceae</taxon>
        <taxon>Micromonospora</taxon>
    </lineage>
</organism>